<keyword evidence="2" id="KW-1133">Transmembrane helix</keyword>
<keyword evidence="2" id="KW-0812">Transmembrane</keyword>
<comment type="caution">
    <text evidence="3">The sequence shown here is derived from an EMBL/GenBank/DDBJ whole genome shotgun (WGS) entry which is preliminary data.</text>
</comment>
<evidence type="ECO:0000313" key="4">
    <source>
        <dbReference type="Proteomes" id="UP000281955"/>
    </source>
</evidence>
<comment type="similarity">
    <text evidence="1">Belongs to the UPF0749 family.</text>
</comment>
<dbReference type="Pfam" id="PF05949">
    <property type="entry name" value="DUF881"/>
    <property type="match status" value="1"/>
</dbReference>
<gene>
    <name evidence="3" type="ORF">CLV35_1586</name>
</gene>
<name>A0A420XSN0_9ACTN</name>
<keyword evidence="2" id="KW-0472">Membrane</keyword>
<dbReference type="InParanoid" id="A0A420XSN0"/>
<dbReference type="InterPro" id="IPR010273">
    <property type="entry name" value="DUF881"/>
</dbReference>
<organism evidence="3 4">
    <name type="scientific">Motilibacter peucedani</name>
    <dbReference type="NCBI Taxonomy" id="598650"/>
    <lineage>
        <taxon>Bacteria</taxon>
        <taxon>Bacillati</taxon>
        <taxon>Actinomycetota</taxon>
        <taxon>Actinomycetes</taxon>
        <taxon>Motilibacterales</taxon>
        <taxon>Motilibacteraceae</taxon>
        <taxon>Motilibacter</taxon>
    </lineage>
</organism>
<dbReference type="GO" id="GO:0005886">
    <property type="term" value="C:plasma membrane"/>
    <property type="evidence" value="ECO:0007669"/>
    <property type="project" value="TreeGrafter"/>
</dbReference>
<sequence>MALVDELLLHRGESAYAVAARNPHPGAARVALVGLVVAGLVLGVAAAEHRATRPAASADRAGLVEAVQARSRSVDTERAELARLRAGIAALRASPAPSAVPSPDPAAAAAAGLAALRGPGVAVTVDDPADRSAPRVEDRDLQLVVDGLWAAGATGVAVDGNRLTSLTAIRTAGSAVLVGYRAVSPPYTVLATGPAALRSRFVAGAGGALLSELADAYGVRWSARSRSSVALPAATASLRVASPGPTR</sequence>
<dbReference type="Gene3D" id="3.30.70.1880">
    <property type="entry name" value="Protein of unknown function DUF881"/>
    <property type="match status" value="1"/>
</dbReference>
<reference evidence="3 4" key="1">
    <citation type="submission" date="2018-10" db="EMBL/GenBank/DDBJ databases">
        <title>Genomic Encyclopedia of Archaeal and Bacterial Type Strains, Phase II (KMG-II): from individual species to whole genera.</title>
        <authorList>
            <person name="Goeker M."/>
        </authorList>
    </citation>
    <scope>NUCLEOTIDE SEQUENCE [LARGE SCALE GENOMIC DNA]</scope>
    <source>
        <strain evidence="3 4">RP-AC37</strain>
    </source>
</reference>
<dbReference type="FunCoup" id="A0A420XSN0">
    <property type="interactions" value="1"/>
</dbReference>
<dbReference type="Proteomes" id="UP000281955">
    <property type="component" value="Unassembled WGS sequence"/>
</dbReference>
<evidence type="ECO:0000256" key="1">
    <source>
        <dbReference type="ARBA" id="ARBA00009108"/>
    </source>
</evidence>
<evidence type="ECO:0000313" key="3">
    <source>
        <dbReference type="EMBL" id="RKS77883.1"/>
    </source>
</evidence>
<dbReference type="AlphaFoldDB" id="A0A420XSN0"/>
<evidence type="ECO:0000256" key="2">
    <source>
        <dbReference type="SAM" id="Phobius"/>
    </source>
</evidence>
<keyword evidence="4" id="KW-1185">Reference proteome</keyword>
<dbReference type="EMBL" id="RBWV01000010">
    <property type="protein sequence ID" value="RKS77883.1"/>
    <property type="molecule type" value="Genomic_DNA"/>
</dbReference>
<accession>A0A420XSN0</accession>
<dbReference type="PANTHER" id="PTHR37313:SF1">
    <property type="entry name" value="UPF0749 PROTEIN RV1823"/>
    <property type="match status" value="1"/>
</dbReference>
<protein>
    <submittedName>
        <fullName evidence="3">Uncharacterized protein YlxW (UPF0749 family)</fullName>
    </submittedName>
</protein>
<feature type="transmembrane region" description="Helical" evidence="2">
    <location>
        <begin position="26"/>
        <end position="47"/>
    </location>
</feature>
<dbReference type="PANTHER" id="PTHR37313">
    <property type="entry name" value="UPF0749 PROTEIN RV1825"/>
    <property type="match status" value="1"/>
</dbReference>
<proteinExistence type="inferred from homology"/>